<reference evidence="2" key="1">
    <citation type="submission" date="2020-04" db="EMBL/GenBank/DDBJ databases">
        <title>Draft genome resource of the tomato pathogen Pseudocercospora fuligena.</title>
        <authorList>
            <person name="Zaccaron A."/>
        </authorList>
    </citation>
    <scope>NUCLEOTIDE SEQUENCE</scope>
    <source>
        <strain evidence="2">PF001</strain>
    </source>
</reference>
<dbReference type="SMART" id="SM00256">
    <property type="entry name" value="FBOX"/>
    <property type="match status" value="1"/>
</dbReference>
<dbReference type="InterPro" id="IPR036047">
    <property type="entry name" value="F-box-like_dom_sf"/>
</dbReference>
<comment type="caution">
    <text evidence="2">The sequence shown here is derived from an EMBL/GenBank/DDBJ whole genome shotgun (WGS) entry which is preliminary data.</text>
</comment>
<dbReference type="EMBL" id="JABCIY010000015">
    <property type="protein sequence ID" value="KAF7197395.1"/>
    <property type="molecule type" value="Genomic_DNA"/>
</dbReference>
<dbReference type="AlphaFoldDB" id="A0A8H6VMM4"/>
<evidence type="ECO:0000313" key="3">
    <source>
        <dbReference type="Proteomes" id="UP000660729"/>
    </source>
</evidence>
<dbReference type="Pfam" id="PF00646">
    <property type="entry name" value="F-box"/>
    <property type="match status" value="1"/>
</dbReference>
<gene>
    <name evidence="2" type="ORF">HII31_01205</name>
</gene>
<organism evidence="2 3">
    <name type="scientific">Pseudocercospora fuligena</name>
    <dbReference type="NCBI Taxonomy" id="685502"/>
    <lineage>
        <taxon>Eukaryota</taxon>
        <taxon>Fungi</taxon>
        <taxon>Dikarya</taxon>
        <taxon>Ascomycota</taxon>
        <taxon>Pezizomycotina</taxon>
        <taxon>Dothideomycetes</taxon>
        <taxon>Dothideomycetidae</taxon>
        <taxon>Mycosphaerellales</taxon>
        <taxon>Mycosphaerellaceae</taxon>
        <taxon>Pseudocercospora</taxon>
    </lineage>
</organism>
<sequence>MASITSAKDRALGIAELLEMILERLPMRDLLNTLRVNKTWSALIEKSPKLQERLFLKAKCTTASPLKFHVNESIDTHLLTGPDYMSNYKTQIYDAGPSAERAQKLRYMWHSTTDPGVPVLVQSNPVLYALVDELNRSFKRNPKMTLPPAWARPEASWRRMLMCQPPLQTTMIFEVGDDVDGMSGLFELSFDRSDGIRLGHIDDDIRLHASDLKEAIAGMRAAGARRTFVDLDIEGMGLWDTEEGGFVVEISDDDEFDGDTKWLTEKRRK</sequence>
<dbReference type="InterPro" id="IPR001810">
    <property type="entry name" value="F-box_dom"/>
</dbReference>
<accession>A0A8H6VMM4</accession>
<dbReference type="OrthoDB" id="3635859at2759"/>
<dbReference type="Proteomes" id="UP000660729">
    <property type="component" value="Unassembled WGS sequence"/>
</dbReference>
<name>A0A8H6VMM4_9PEZI</name>
<dbReference type="SUPFAM" id="SSF81383">
    <property type="entry name" value="F-box domain"/>
    <property type="match status" value="1"/>
</dbReference>
<dbReference type="Gene3D" id="1.20.1280.50">
    <property type="match status" value="1"/>
</dbReference>
<keyword evidence="3" id="KW-1185">Reference proteome</keyword>
<feature type="domain" description="F-box" evidence="1">
    <location>
        <begin position="14"/>
        <end position="53"/>
    </location>
</feature>
<protein>
    <recommendedName>
        <fullName evidence="1">F-box domain-containing protein</fullName>
    </recommendedName>
</protein>
<evidence type="ECO:0000259" key="1">
    <source>
        <dbReference type="SMART" id="SM00256"/>
    </source>
</evidence>
<proteinExistence type="predicted"/>
<evidence type="ECO:0000313" key="2">
    <source>
        <dbReference type="EMBL" id="KAF7197395.1"/>
    </source>
</evidence>
<dbReference type="CDD" id="cd09917">
    <property type="entry name" value="F-box_SF"/>
    <property type="match status" value="1"/>
</dbReference>